<dbReference type="OrthoDB" id="18814at2759"/>
<dbReference type="GO" id="GO:0005886">
    <property type="term" value="C:plasma membrane"/>
    <property type="evidence" value="ECO:0007669"/>
    <property type="project" value="UniProtKB-UniRule"/>
</dbReference>
<dbReference type="PANTHER" id="PTHR10686:SF18">
    <property type="entry name" value="IP11787P-RELATED"/>
    <property type="match status" value="1"/>
</dbReference>
<evidence type="ECO:0000313" key="5">
    <source>
        <dbReference type="EMBL" id="JAB97921.1"/>
    </source>
</evidence>
<organism evidence="5">
    <name type="scientific">Ceratitis capitata</name>
    <name type="common">Mediterranean fruit fly</name>
    <name type="synonym">Tephritis capitata</name>
    <dbReference type="NCBI Taxonomy" id="7213"/>
    <lineage>
        <taxon>Eukaryota</taxon>
        <taxon>Metazoa</taxon>
        <taxon>Ecdysozoa</taxon>
        <taxon>Arthropoda</taxon>
        <taxon>Hexapoda</taxon>
        <taxon>Insecta</taxon>
        <taxon>Pterygota</taxon>
        <taxon>Neoptera</taxon>
        <taxon>Endopterygota</taxon>
        <taxon>Diptera</taxon>
        <taxon>Brachycera</taxon>
        <taxon>Muscomorpha</taxon>
        <taxon>Tephritoidea</taxon>
        <taxon>Tephritidae</taxon>
        <taxon>Ceratitis</taxon>
        <taxon>Ceratitis</taxon>
    </lineage>
</organism>
<dbReference type="PIRSF" id="PIRSF028739">
    <property type="entry name" value="Folate_carrier"/>
    <property type="match status" value="1"/>
</dbReference>
<reference evidence="4" key="3">
    <citation type="submission" date="2020-11" db="EMBL/GenBank/DDBJ databases">
        <authorList>
            <person name="Whitehead M."/>
        </authorList>
    </citation>
    <scope>NUCLEOTIDE SEQUENCE</scope>
    <source>
        <strain evidence="4">EGII</strain>
    </source>
</reference>
<dbReference type="NCBIfam" id="TIGR00806">
    <property type="entry name" value="rfc"/>
    <property type="match status" value="1"/>
</dbReference>
<accession>W8BX97</accession>
<feature type="transmembrane region" description="Helical" evidence="3">
    <location>
        <begin position="166"/>
        <end position="185"/>
    </location>
</feature>
<evidence type="ECO:0000256" key="3">
    <source>
        <dbReference type="SAM" id="Phobius"/>
    </source>
</evidence>
<dbReference type="EMBL" id="CAJHJT010000012">
    <property type="protein sequence ID" value="CAD6999737.1"/>
    <property type="molecule type" value="Genomic_DNA"/>
</dbReference>
<gene>
    <name evidence="5" type="primary">S19A3</name>
    <name evidence="4" type="ORF">CCAP1982_LOCUS8263</name>
</gene>
<dbReference type="PANTHER" id="PTHR10686">
    <property type="entry name" value="FOLATE TRANSPORTER"/>
    <property type="match status" value="1"/>
</dbReference>
<dbReference type="GO" id="GO:0090482">
    <property type="term" value="F:vitamin transmembrane transporter activity"/>
    <property type="evidence" value="ECO:0007669"/>
    <property type="project" value="InterPro"/>
</dbReference>
<dbReference type="Gene3D" id="1.20.1250.20">
    <property type="entry name" value="MFS general substrate transporter like domains"/>
    <property type="match status" value="1"/>
</dbReference>
<comment type="subcellular location">
    <subcellularLocation>
        <location evidence="2">Membrane</location>
        <topology evidence="2">Multi-pass membrane protein</topology>
    </subcellularLocation>
</comment>
<feature type="transmembrane region" description="Helical" evidence="3">
    <location>
        <begin position="424"/>
        <end position="448"/>
    </location>
</feature>
<dbReference type="InterPro" id="IPR036259">
    <property type="entry name" value="MFS_trans_sf"/>
</dbReference>
<proteinExistence type="evidence at transcript level"/>
<evidence type="ECO:0000313" key="6">
    <source>
        <dbReference type="Proteomes" id="UP000606786"/>
    </source>
</evidence>
<feature type="transmembrane region" description="Helical" evidence="3">
    <location>
        <begin position="268"/>
        <end position="286"/>
    </location>
</feature>
<reference evidence="5" key="2">
    <citation type="journal article" date="2014" name="BMC Genomics">
        <title>A genomic perspective to assessing quality of mass-reared SIT flies used in Mediterranean fruit fly (Ceratitis capitata) eradication in California.</title>
        <authorList>
            <person name="Calla B."/>
            <person name="Hall B."/>
            <person name="Hou S."/>
            <person name="Geib S.M."/>
        </authorList>
    </citation>
    <scope>NUCLEOTIDE SEQUENCE</scope>
</reference>
<feature type="transmembrane region" description="Helical" evidence="3">
    <location>
        <begin position="298"/>
        <end position="320"/>
    </location>
</feature>
<keyword evidence="3" id="KW-0812">Transmembrane</keyword>
<feature type="transmembrane region" description="Helical" evidence="3">
    <location>
        <begin position="332"/>
        <end position="350"/>
    </location>
</feature>
<feature type="transmembrane region" description="Helical" evidence="3">
    <location>
        <begin position="356"/>
        <end position="378"/>
    </location>
</feature>
<dbReference type="SUPFAM" id="SSF103473">
    <property type="entry name" value="MFS general substrate transporter"/>
    <property type="match status" value="1"/>
</dbReference>
<evidence type="ECO:0000256" key="2">
    <source>
        <dbReference type="PIRNR" id="PIRNR028739"/>
    </source>
</evidence>
<name>W8BX97_CERCA</name>
<reference evidence="5" key="1">
    <citation type="submission" date="2013-07" db="EMBL/GenBank/DDBJ databases">
        <authorList>
            <person name="Geib S."/>
        </authorList>
    </citation>
    <scope>NUCLEOTIDE SEQUENCE</scope>
</reference>
<keyword evidence="2 3" id="KW-0472">Membrane</keyword>
<evidence type="ECO:0000256" key="1">
    <source>
        <dbReference type="ARBA" id="ARBA00005773"/>
    </source>
</evidence>
<dbReference type="InterPro" id="IPR002666">
    <property type="entry name" value="Folate_carrier"/>
</dbReference>
<dbReference type="EMBL" id="GAMC01008634">
    <property type="protein sequence ID" value="JAB97921.1"/>
    <property type="molecule type" value="mRNA"/>
</dbReference>
<dbReference type="Pfam" id="PF01770">
    <property type="entry name" value="Folate_carrier"/>
    <property type="match status" value="1"/>
</dbReference>
<protein>
    <submittedName>
        <fullName evidence="4">(Mediterranean fruit fly) hypothetical protein</fullName>
    </submittedName>
    <submittedName>
        <fullName evidence="5">Thiamine transporter 2</fullName>
    </submittedName>
</protein>
<sequence>MQAWLRISLLLWVFGFFREFRPSEPFVTEYLSGPWHNITAEQVNKEIYPFGTYAVLAQLAVIFLITDILRYKPIIILSACTGIILFAILLWTNLIWELQIGQVFYGTFMATEVAYYTYIYAKVDKERYQIVTGHTRSAILCGKFLGGVFAQVFVSTELMDYKDLHYVSFGSQIISLCIALLLPPVRKSLYFYTDSGSELLDVTAKNNAEDQNVQTEVPPTKGTISVSTSVSNGISTMSPRFSWTRAYELLINHIVSAYTNRTVIRWSFWWALATCGQVQVISYVQFLWKEIEPANESFYNGGVEAIVTLLGAGSAMLAGIAKTSHHKKWHMWILTVCSLFMGVFTIVSSLTNSVWIAYVMYILFGVFYFFIITTASAIVAENLSEDSFGLIFGINTLVALVLQTILTVVVVTDAGFGLQPREQFFVYGCYFIVLAIMYFGAVIIRFILNKLQCCDNGNSAIQE</sequence>
<dbReference type="Proteomes" id="UP000606786">
    <property type="component" value="Unassembled WGS sequence"/>
</dbReference>
<evidence type="ECO:0000313" key="4">
    <source>
        <dbReference type="EMBL" id="CAD6999737.1"/>
    </source>
</evidence>
<keyword evidence="3" id="KW-1133">Transmembrane helix</keyword>
<dbReference type="AlphaFoldDB" id="W8BX97"/>
<feature type="transmembrane region" description="Helical" evidence="3">
    <location>
        <begin position="102"/>
        <end position="121"/>
    </location>
</feature>
<keyword evidence="6" id="KW-1185">Reference proteome</keyword>
<feature type="transmembrane region" description="Helical" evidence="3">
    <location>
        <begin position="74"/>
        <end position="96"/>
    </location>
</feature>
<feature type="transmembrane region" description="Helical" evidence="3">
    <location>
        <begin position="390"/>
        <end position="412"/>
    </location>
</feature>
<comment type="similarity">
    <text evidence="1 2">Belongs to the reduced folate carrier (RFC) transporter (TC 2.A.48) family.</text>
</comment>
<feature type="transmembrane region" description="Helical" evidence="3">
    <location>
        <begin position="46"/>
        <end position="65"/>
    </location>
</feature>
<feature type="transmembrane region" description="Helical" evidence="3">
    <location>
        <begin position="133"/>
        <end position="154"/>
    </location>
</feature>
<keyword evidence="2" id="KW-0813">Transport</keyword>